<dbReference type="PROSITE" id="PS50887">
    <property type="entry name" value="GGDEF"/>
    <property type="match status" value="1"/>
</dbReference>
<dbReference type="PANTHER" id="PTHR45138:SF9">
    <property type="entry name" value="DIGUANYLATE CYCLASE DGCM-RELATED"/>
    <property type="match status" value="1"/>
</dbReference>
<dbReference type="EC" id="2.7.7.65" evidence="2"/>
<evidence type="ECO:0000256" key="2">
    <source>
        <dbReference type="ARBA" id="ARBA00012528"/>
    </source>
</evidence>
<keyword evidence="4" id="KW-0812">Transmembrane</keyword>
<dbReference type="InterPro" id="IPR043128">
    <property type="entry name" value="Rev_trsase/Diguanyl_cyclase"/>
</dbReference>
<reference evidence="6" key="2">
    <citation type="submission" date="2023-01" db="EMBL/GenBank/DDBJ databases">
        <title>Draft genome sequence of Litoribrevibacter albus strain NBRC 110071.</title>
        <authorList>
            <person name="Sun Q."/>
            <person name="Mori K."/>
        </authorList>
    </citation>
    <scope>NUCLEOTIDE SEQUENCE</scope>
    <source>
        <strain evidence="6">NBRC 110071</strain>
    </source>
</reference>
<dbReference type="GO" id="GO:0052621">
    <property type="term" value="F:diguanylate cyclase activity"/>
    <property type="evidence" value="ECO:0007669"/>
    <property type="project" value="UniProtKB-EC"/>
</dbReference>
<evidence type="ECO:0000256" key="4">
    <source>
        <dbReference type="SAM" id="Phobius"/>
    </source>
</evidence>
<dbReference type="Pfam" id="PF00990">
    <property type="entry name" value="GGDEF"/>
    <property type="match status" value="1"/>
</dbReference>
<dbReference type="EMBL" id="BSNM01000011">
    <property type="protein sequence ID" value="GLQ31091.1"/>
    <property type="molecule type" value="Genomic_DNA"/>
</dbReference>
<gene>
    <name evidence="6" type="ORF">GCM10007876_15700</name>
</gene>
<sequence>MLDEITEFKFKLRLYLSIFGAAAASFFSALQISRGDNITGLISILGCTYFLIVIYLMIQKRIYLWKGRGFLFFIPITILNLIYLRPEFGIYWAYVGVISFFLVMELKEATAGVLVFLAGVFYLSYPNHTEYVLYRVYGTLTLVALFTFSFSYLNDRLHQRLNKIATYDPLTNALNRYTFNAAVEKELFSCQRYNTQATLLLLDVDHFKLINDTYGHQAGDKVLKELAQVIMQRIRATDQLFRYGGEEFALLLPQTSIETALTVAEELRKMVAQHDFNISRQVTFSGGLSQVNAQETLKSWVRHCDNALYQAKEQGRNCIVIEQGESQS</sequence>
<feature type="transmembrane region" description="Helical" evidence="4">
    <location>
        <begin position="12"/>
        <end position="32"/>
    </location>
</feature>
<dbReference type="PANTHER" id="PTHR45138">
    <property type="entry name" value="REGULATORY COMPONENTS OF SENSORY TRANSDUCTION SYSTEM"/>
    <property type="match status" value="1"/>
</dbReference>
<dbReference type="Proteomes" id="UP001161389">
    <property type="component" value="Unassembled WGS sequence"/>
</dbReference>
<evidence type="ECO:0000259" key="5">
    <source>
        <dbReference type="PROSITE" id="PS50887"/>
    </source>
</evidence>
<feature type="transmembrane region" description="Helical" evidence="4">
    <location>
        <begin position="131"/>
        <end position="153"/>
    </location>
</feature>
<dbReference type="CDD" id="cd01949">
    <property type="entry name" value="GGDEF"/>
    <property type="match status" value="1"/>
</dbReference>
<dbReference type="InterPro" id="IPR000160">
    <property type="entry name" value="GGDEF_dom"/>
</dbReference>
<dbReference type="SMART" id="SM00267">
    <property type="entry name" value="GGDEF"/>
    <property type="match status" value="1"/>
</dbReference>
<feature type="transmembrane region" description="Helical" evidence="4">
    <location>
        <begin position="65"/>
        <end position="83"/>
    </location>
</feature>
<dbReference type="Gene3D" id="3.30.70.270">
    <property type="match status" value="1"/>
</dbReference>
<keyword evidence="4" id="KW-1133">Transmembrane helix</keyword>
<dbReference type="RefSeq" id="WP_284380579.1">
    <property type="nucleotide sequence ID" value="NZ_BSNM01000011.1"/>
</dbReference>
<comment type="catalytic activity">
    <reaction evidence="3">
        <text>2 GTP = 3',3'-c-di-GMP + 2 diphosphate</text>
        <dbReference type="Rhea" id="RHEA:24898"/>
        <dbReference type="ChEBI" id="CHEBI:33019"/>
        <dbReference type="ChEBI" id="CHEBI:37565"/>
        <dbReference type="ChEBI" id="CHEBI:58805"/>
        <dbReference type="EC" id="2.7.7.65"/>
    </reaction>
</comment>
<keyword evidence="7" id="KW-1185">Reference proteome</keyword>
<keyword evidence="4" id="KW-0472">Membrane</keyword>
<dbReference type="InterPro" id="IPR050469">
    <property type="entry name" value="Diguanylate_Cyclase"/>
</dbReference>
<feature type="transmembrane region" description="Helical" evidence="4">
    <location>
        <begin position="109"/>
        <end position="125"/>
    </location>
</feature>
<accession>A0AA37W835</accession>
<dbReference type="AlphaFoldDB" id="A0AA37W835"/>
<comment type="cofactor">
    <cofactor evidence="1">
        <name>Mg(2+)</name>
        <dbReference type="ChEBI" id="CHEBI:18420"/>
    </cofactor>
</comment>
<proteinExistence type="predicted"/>
<feature type="domain" description="GGDEF" evidence="5">
    <location>
        <begin position="195"/>
        <end position="324"/>
    </location>
</feature>
<dbReference type="SUPFAM" id="SSF55073">
    <property type="entry name" value="Nucleotide cyclase"/>
    <property type="match status" value="1"/>
</dbReference>
<evidence type="ECO:0000313" key="7">
    <source>
        <dbReference type="Proteomes" id="UP001161389"/>
    </source>
</evidence>
<evidence type="ECO:0000256" key="3">
    <source>
        <dbReference type="ARBA" id="ARBA00034247"/>
    </source>
</evidence>
<evidence type="ECO:0000313" key="6">
    <source>
        <dbReference type="EMBL" id="GLQ31091.1"/>
    </source>
</evidence>
<dbReference type="NCBIfam" id="TIGR00254">
    <property type="entry name" value="GGDEF"/>
    <property type="match status" value="1"/>
</dbReference>
<dbReference type="InterPro" id="IPR029787">
    <property type="entry name" value="Nucleotide_cyclase"/>
</dbReference>
<evidence type="ECO:0000256" key="1">
    <source>
        <dbReference type="ARBA" id="ARBA00001946"/>
    </source>
</evidence>
<feature type="transmembrane region" description="Helical" evidence="4">
    <location>
        <begin position="38"/>
        <end position="58"/>
    </location>
</feature>
<comment type="caution">
    <text evidence="6">The sequence shown here is derived from an EMBL/GenBank/DDBJ whole genome shotgun (WGS) entry which is preliminary data.</text>
</comment>
<reference evidence="6" key="1">
    <citation type="journal article" date="2014" name="Int. J. Syst. Evol. Microbiol.">
        <title>Complete genome sequence of Corynebacterium casei LMG S-19264T (=DSM 44701T), isolated from a smear-ripened cheese.</title>
        <authorList>
            <consortium name="US DOE Joint Genome Institute (JGI-PGF)"/>
            <person name="Walter F."/>
            <person name="Albersmeier A."/>
            <person name="Kalinowski J."/>
            <person name="Ruckert C."/>
        </authorList>
    </citation>
    <scope>NUCLEOTIDE SEQUENCE</scope>
    <source>
        <strain evidence="6">NBRC 110071</strain>
    </source>
</reference>
<dbReference type="FunFam" id="3.30.70.270:FF:000001">
    <property type="entry name" value="Diguanylate cyclase domain protein"/>
    <property type="match status" value="1"/>
</dbReference>
<name>A0AA37W835_9GAMM</name>
<protein>
    <recommendedName>
        <fullName evidence="2">diguanylate cyclase</fullName>
        <ecNumber evidence="2">2.7.7.65</ecNumber>
    </recommendedName>
</protein>
<organism evidence="6 7">
    <name type="scientific">Litoribrevibacter albus</name>
    <dbReference type="NCBI Taxonomy" id="1473156"/>
    <lineage>
        <taxon>Bacteria</taxon>
        <taxon>Pseudomonadati</taxon>
        <taxon>Pseudomonadota</taxon>
        <taxon>Gammaproteobacteria</taxon>
        <taxon>Oceanospirillales</taxon>
        <taxon>Oceanospirillaceae</taxon>
        <taxon>Litoribrevibacter</taxon>
    </lineage>
</organism>